<name>A0A7J6VDS2_THATH</name>
<dbReference type="AlphaFoldDB" id="A0A7J6VDS2"/>
<dbReference type="InterPro" id="IPR009071">
    <property type="entry name" value="HMG_box_dom"/>
</dbReference>
<sequence>MNHGQQSPQPSLPTTPLPSSIPINLAGFLTEESIHVEGDAGNVHFSGHFNIHNNWLFSPGTETKDNPSPFCQKSSFSSLFSSLSPNTVHVHEENDKAANTNSSMHSEGTPEMTDFHDFQTPESSLNPINSDQNLENEKRYTTSEMTIRTRLRSGAISPVSYVSRRSIGETSGKKLKCRRRIGGSGNGDVLKRMLRRSSFPVRPCSSYAVFVMDKWSANKAFSFEEKSKQLGHMWAILPQDEKKVYVDLAFKDKSRYKKQCSLLRKGNGFID</sequence>
<dbReference type="InterPro" id="IPR036910">
    <property type="entry name" value="HMG_box_dom_sf"/>
</dbReference>
<reference evidence="5 6" key="1">
    <citation type="submission" date="2020-06" db="EMBL/GenBank/DDBJ databases">
        <title>Transcriptomic and genomic resources for Thalictrum thalictroides and T. hernandezii: Facilitating candidate gene discovery in an emerging model plant lineage.</title>
        <authorList>
            <person name="Arias T."/>
            <person name="Riano-Pachon D.M."/>
            <person name="Di Stilio V.S."/>
        </authorList>
    </citation>
    <scope>NUCLEOTIDE SEQUENCE [LARGE SCALE GENOMIC DNA]</scope>
    <source>
        <strain evidence="6">cv. WT478/WT964</strain>
        <tissue evidence="5">Leaves</tissue>
    </source>
</reference>
<comment type="caution">
    <text evidence="5">The sequence shown here is derived from an EMBL/GenBank/DDBJ whole genome shotgun (WGS) entry which is preliminary data.</text>
</comment>
<dbReference type="GO" id="GO:0003677">
    <property type="term" value="F:DNA binding"/>
    <property type="evidence" value="ECO:0007669"/>
    <property type="project" value="UniProtKB-UniRule"/>
</dbReference>
<dbReference type="PANTHER" id="PTHR46040:SF3">
    <property type="entry name" value="HIGH MOBILITY GROUP PROTEIN 2"/>
    <property type="match status" value="1"/>
</dbReference>
<feature type="domain" description="HMG box" evidence="4">
    <location>
        <begin position="200"/>
        <end position="264"/>
    </location>
</feature>
<feature type="DNA-binding region" description="HMG box" evidence="3">
    <location>
        <begin position="200"/>
        <end position="264"/>
    </location>
</feature>
<dbReference type="CDD" id="cd00084">
    <property type="entry name" value="HMG-box_SF"/>
    <property type="match status" value="1"/>
</dbReference>
<evidence type="ECO:0000256" key="3">
    <source>
        <dbReference type="PROSITE-ProRule" id="PRU00267"/>
    </source>
</evidence>
<dbReference type="GO" id="GO:0010468">
    <property type="term" value="P:regulation of gene expression"/>
    <property type="evidence" value="ECO:0007669"/>
    <property type="project" value="TreeGrafter"/>
</dbReference>
<evidence type="ECO:0000256" key="1">
    <source>
        <dbReference type="ARBA" id="ARBA00023125"/>
    </source>
</evidence>
<dbReference type="GO" id="GO:0005634">
    <property type="term" value="C:nucleus"/>
    <property type="evidence" value="ECO:0007669"/>
    <property type="project" value="UniProtKB-UniRule"/>
</dbReference>
<dbReference type="PROSITE" id="PS50118">
    <property type="entry name" value="HMG_BOX_2"/>
    <property type="match status" value="1"/>
</dbReference>
<evidence type="ECO:0000259" key="4">
    <source>
        <dbReference type="PROSITE" id="PS50118"/>
    </source>
</evidence>
<organism evidence="5 6">
    <name type="scientific">Thalictrum thalictroides</name>
    <name type="common">Rue-anemone</name>
    <name type="synonym">Anemone thalictroides</name>
    <dbReference type="NCBI Taxonomy" id="46969"/>
    <lineage>
        <taxon>Eukaryota</taxon>
        <taxon>Viridiplantae</taxon>
        <taxon>Streptophyta</taxon>
        <taxon>Embryophyta</taxon>
        <taxon>Tracheophyta</taxon>
        <taxon>Spermatophyta</taxon>
        <taxon>Magnoliopsida</taxon>
        <taxon>Ranunculales</taxon>
        <taxon>Ranunculaceae</taxon>
        <taxon>Thalictroideae</taxon>
        <taxon>Thalictrum</taxon>
    </lineage>
</organism>
<evidence type="ECO:0000313" key="5">
    <source>
        <dbReference type="EMBL" id="KAF5183246.1"/>
    </source>
</evidence>
<dbReference type="SMART" id="SM00398">
    <property type="entry name" value="HMG"/>
    <property type="match status" value="1"/>
</dbReference>
<dbReference type="Gene3D" id="1.10.30.10">
    <property type="entry name" value="High mobility group box domain"/>
    <property type="match status" value="1"/>
</dbReference>
<evidence type="ECO:0000256" key="2">
    <source>
        <dbReference type="ARBA" id="ARBA00023242"/>
    </source>
</evidence>
<keyword evidence="6" id="KW-1185">Reference proteome</keyword>
<dbReference type="SUPFAM" id="SSF47095">
    <property type="entry name" value="HMG-box"/>
    <property type="match status" value="1"/>
</dbReference>
<keyword evidence="1 3" id="KW-0238">DNA-binding</keyword>
<keyword evidence="2 3" id="KW-0539">Nucleus</keyword>
<dbReference type="EMBL" id="JABWDY010033735">
    <property type="protein sequence ID" value="KAF5183246.1"/>
    <property type="molecule type" value="Genomic_DNA"/>
</dbReference>
<accession>A0A7J6VDS2</accession>
<dbReference type="Proteomes" id="UP000554482">
    <property type="component" value="Unassembled WGS sequence"/>
</dbReference>
<dbReference type="PANTHER" id="PTHR46040">
    <property type="entry name" value="HIGH MOBILITY GROUP PROTEIN 2"/>
    <property type="match status" value="1"/>
</dbReference>
<evidence type="ECO:0000313" key="6">
    <source>
        <dbReference type="Proteomes" id="UP000554482"/>
    </source>
</evidence>
<proteinExistence type="predicted"/>
<dbReference type="InterPro" id="IPR051965">
    <property type="entry name" value="ChromReg_NeuronalGeneExpr"/>
</dbReference>
<gene>
    <name evidence="5" type="ORF">FRX31_027166</name>
</gene>
<dbReference type="OrthoDB" id="1919336at2759"/>
<dbReference type="Pfam" id="PF00505">
    <property type="entry name" value="HMG_box"/>
    <property type="match status" value="1"/>
</dbReference>
<protein>
    <recommendedName>
        <fullName evidence="4">HMG box domain-containing protein</fullName>
    </recommendedName>
</protein>